<keyword evidence="8" id="KW-0704">Schiff base</keyword>
<dbReference type="Proteomes" id="UP001501081">
    <property type="component" value="Unassembled WGS sequence"/>
</dbReference>
<reference evidence="11" key="1">
    <citation type="journal article" date="2019" name="Int. J. Syst. Evol. Microbiol.">
        <title>The Global Catalogue of Microorganisms (GCM) 10K type strain sequencing project: providing services to taxonomists for standard genome sequencing and annotation.</title>
        <authorList>
            <consortium name="The Broad Institute Genomics Platform"/>
            <consortium name="The Broad Institute Genome Sequencing Center for Infectious Disease"/>
            <person name="Wu L."/>
            <person name="Ma J."/>
        </authorList>
    </citation>
    <scope>NUCLEOTIDE SEQUENCE [LARGE SCALE GENOMIC DNA]</scope>
    <source>
        <strain evidence="11">JCM 17338</strain>
    </source>
</reference>
<dbReference type="InterPro" id="IPR003826">
    <property type="entry name" value="AdoMetDC_fam_prok"/>
</dbReference>
<evidence type="ECO:0000256" key="4">
    <source>
        <dbReference type="ARBA" id="ARBA00023066"/>
    </source>
</evidence>
<evidence type="ECO:0000256" key="1">
    <source>
        <dbReference type="ARBA" id="ARBA00001928"/>
    </source>
</evidence>
<dbReference type="Gene3D" id="3.60.90.10">
    <property type="entry name" value="S-adenosylmethionine decarboxylase"/>
    <property type="match status" value="1"/>
</dbReference>
<evidence type="ECO:0000256" key="5">
    <source>
        <dbReference type="ARBA" id="ARBA00023115"/>
    </source>
</evidence>
<keyword evidence="7" id="KW-0456">Lyase</keyword>
<evidence type="ECO:0000256" key="7">
    <source>
        <dbReference type="ARBA" id="ARBA00023239"/>
    </source>
</evidence>
<dbReference type="RefSeq" id="WP_344766132.1">
    <property type="nucleotide sequence ID" value="NZ_BAABAK010000009.1"/>
</dbReference>
<dbReference type="Pfam" id="PF02675">
    <property type="entry name" value="AdoMet_dc"/>
    <property type="match status" value="1"/>
</dbReference>
<evidence type="ECO:0000313" key="10">
    <source>
        <dbReference type="EMBL" id="GAA3963622.1"/>
    </source>
</evidence>
<evidence type="ECO:0000313" key="11">
    <source>
        <dbReference type="Proteomes" id="UP001501081"/>
    </source>
</evidence>
<evidence type="ECO:0000256" key="9">
    <source>
        <dbReference type="ARBA" id="ARBA00023317"/>
    </source>
</evidence>
<proteinExistence type="predicted"/>
<sequence>MKYNPGLHILSEFSSDKAEQLTSFYDCKDLFDELITSNQLEKVGEVYHDFENGGFTAVICLTESHLSIHTWPEFKLATFDIFLSNYQKDNTQKVKNIYKSVLAFFDGKELQKNEIVR</sequence>
<evidence type="ECO:0000256" key="2">
    <source>
        <dbReference type="ARBA" id="ARBA00022793"/>
    </source>
</evidence>
<comment type="caution">
    <text evidence="10">The sequence shown here is derived from an EMBL/GenBank/DDBJ whole genome shotgun (WGS) entry which is preliminary data.</text>
</comment>
<evidence type="ECO:0000256" key="6">
    <source>
        <dbReference type="ARBA" id="ARBA00023145"/>
    </source>
</evidence>
<keyword evidence="6" id="KW-0865">Zymogen</keyword>
<keyword evidence="9" id="KW-0670">Pyruvate</keyword>
<evidence type="ECO:0000256" key="3">
    <source>
        <dbReference type="ARBA" id="ARBA00022813"/>
    </source>
</evidence>
<dbReference type="SUPFAM" id="SSF56276">
    <property type="entry name" value="S-adenosylmethionine decarboxylase"/>
    <property type="match status" value="1"/>
</dbReference>
<name>A0ABP7PCV1_9SPHI</name>
<protein>
    <submittedName>
        <fullName evidence="10">Adenosylmethionine decarboxylase</fullName>
    </submittedName>
</protein>
<dbReference type="PANTHER" id="PTHR33866:SF2">
    <property type="entry name" value="S-ADENOSYLMETHIONINE DECARBOXYLASE PROENZYME"/>
    <property type="match status" value="1"/>
</dbReference>
<gene>
    <name evidence="10" type="primary">speD</name>
    <name evidence="10" type="ORF">GCM10022246_16010</name>
</gene>
<dbReference type="InterPro" id="IPR016067">
    <property type="entry name" value="S-AdoMet_deCO2ase_core"/>
</dbReference>
<keyword evidence="4" id="KW-0745">Spermidine biosynthesis</keyword>
<organism evidence="10 11">
    <name type="scientific">Pedobacter ginsengiterrae</name>
    <dbReference type="NCBI Taxonomy" id="871696"/>
    <lineage>
        <taxon>Bacteria</taxon>
        <taxon>Pseudomonadati</taxon>
        <taxon>Bacteroidota</taxon>
        <taxon>Sphingobacteriia</taxon>
        <taxon>Sphingobacteriales</taxon>
        <taxon>Sphingobacteriaceae</taxon>
        <taxon>Pedobacter</taxon>
    </lineage>
</organism>
<dbReference type="PANTHER" id="PTHR33866">
    <property type="entry name" value="S-ADENOSYLMETHIONINE DECARBOXYLASE PROENZYME"/>
    <property type="match status" value="1"/>
</dbReference>
<keyword evidence="2" id="KW-0210">Decarboxylase</keyword>
<keyword evidence="11" id="KW-1185">Reference proteome</keyword>
<comment type="cofactor">
    <cofactor evidence="1">
        <name>pyruvate</name>
        <dbReference type="ChEBI" id="CHEBI:15361"/>
    </cofactor>
</comment>
<accession>A0ABP7PCV1</accession>
<keyword evidence="5" id="KW-0620">Polyamine biosynthesis</keyword>
<keyword evidence="3" id="KW-0068">Autocatalytic cleavage</keyword>
<evidence type="ECO:0000256" key="8">
    <source>
        <dbReference type="ARBA" id="ARBA00023270"/>
    </source>
</evidence>
<dbReference type="EMBL" id="BAABAK010000009">
    <property type="protein sequence ID" value="GAA3963622.1"/>
    <property type="molecule type" value="Genomic_DNA"/>
</dbReference>